<evidence type="ECO:0000313" key="11">
    <source>
        <dbReference type="Proteomes" id="UP001595767"/>
    </source>
</evidence>
<organism evidence="10 11">
    <name type="scientific">Nocardia rhizosphaerae</name>
    <dbReference type="NCBI Taxonomy" id="1691571"/>
    <lineage>
        <taxon>Bacteria</taxon>
        <taxon>Bacillati</taxon>
        <taxon>Actinomycetota</taxon>
        <taxon>Actinomycetes</taxon>
        <taxon>Mycobacteriales</taxon>
        <taxon>Nocardiaceae</taxon>
        <taxon>Nocardia</taxon>
    </lineage>
</organism>
<evidence type="ECO:0000256" key="8">
    <source>
        <dbReference type="SAM" id="Phobius"/>
    </source>
</evidence>
<feature type="transmembrane region" description="Helical" evidence="8">
    <location>
        <begin position="20"/>
        <end position="40"/>
    </location>
</feature>
<feature type="domain" description="Major facilitator superfamily (MFS) profile" evidence="9">
    <location>
        <begin position="18"/>
        <end position="481"/>
    </location>
</feature>
<name>A0ABV8L581_9NOCA</name>
<dbReference type="InterPro" id="IPR036259">
    <property type="entry name" value="MFS_trans_sf"/>
</dbReference>
<keyword evidence="6 8" id="KW-1133">Transmembrane helix</keyword>
<proteinExistence type="inferred from homology"/>
<dbReference type="Gene3D" id="1.20.1250.20">
    <property type="entry name" value="MFS general substrate transporter like domains"/>
    <property type="match status" value="1"/>
</dbReference>
<dbReference type="Proteomes" id="UP001595767">
    <property type="component" value="Unassembled WGS sequence"/>
</dbReference>
<evidence type="ECO:0000256" key="7">
    <source>
        <dbReference type="ARBA" id="ARBA00023136"/>
    </source>
</evidence>
<feature type="transmembrane region" description="Helical" evidence="8">
    <location>
        <begin position="363"/>
        <end position="385"/>
    </location>
</feature>
<feature type="transmembrane region" description="Helical" evidence="8">
    <location>
        <begin position="338"/>
        <end position="357"/>
    </location>
</feature>
<comment type="subcellular location">
    <subcellularLocation>
        <location evidence="1">Cell membrane</location>
        <topology evidence="1">Multi-pass membrane protein</topology>
    </subcellularLocation>
</comment>
<dbReference type="InterPro" id="IPR020846">
    <property type="entry name" value="MFS_dom"/>
</dbReference>
<keyword evidence="7 8" id="KW-0472">Membrane</keyword>
<keyword evidence="5 8" id="KW-0812">Transmembrane</keyword>
<keyword evidence="11" id="KW-1185">Reference proteome</keyword>
<reference evidence="11" key="1">
    <citation type="journal article" date="2019" name="Int. J. Syst. Evol. Microbiol.">
        <title>The Global Catalogue of Microorganisms (GCM) 10K type strain sequencing project: providing services to taxonomists for standard genome sequencing and annotation.</title>
        <authorList>
            <consortium name="The Broad Institute Genomics Platform"/>
            <consortium name="The Broad Institute Genome Sequencing Center for Infectious Disease"/>
            <person name="Wu L."/>
            <person name="Ma J."/>
        </authorList>
    </citation>
    <scope>NUCLEOTIDE SEQUENCE [LARGE SCALE GENOMIC DNA]</scope>
    <source>
        <strain evidence="11">CGMCC 4.7204</strain>
    </source>
</reference>
<dbReference type="InterPro" id="IPR004638">
    <property type="entry name" value="EmrB-like"/>
</dbReference>
<keyword evidence="4" id="KW-1003">Cell membrane</keyword>
<evidence type="ECO:0000256" key="5">
    <source>
        <dbReference type="ARBA" id="ARBA00022692"/>
    </source>
</evidence>
<protein>
    <submittedName>
        <fullName evidence="10">DHA2 family efflux MFS transporter permease subunit</fullName>
    </submittedName>
</protein>
<feature type="transmembrane region" description="Helical" evidence="8">
    <location>
        <begin position="171"/>
        <end position="193"/>
    </location>
</feature>
<dbReference type="InterPro" id="IPR011701">
    <property type="entry name" value="MFS"/>
</dbReference>
<gene>
    <name evidence="10" type="ORF">ACFOW8_14020</name>
</gene>
<dbReference type="Pfam" id="PF07690">
    <property type="entry name" value="MFS_1"/>
    <property type="match status" value="1"/>
</dbReference>
<feature type="transmembrane region" description="Helical" evidence="8">
    <location>
        <begin position="305"/>
        <end position="326"/>
    </location>
</feature>
<feature type="transmembrane region" description="Helical" evidence="8">
    <location>
        <begin position="231"/>
        <end position="252"/>
    </location>
</feature>
<feature type="transmembrane region" description="Helical" evidence="8">
    <location>
        <begin position="205"/>
        <end position="225"/>
    </location>
</feature>
<feature type="transmembrane region" description="Helical" evidence="8">
    <location>
        <begin position="109"/>
        <end position="131"/>
    </location>
</feature>
<feature type="transmembrane region" description="Helical" evidence="8">
    <location>
        <begin position="60"/>
        <end position="77"/>
    </location>
</feature>
<keyword evidence="3" id="KW-0813">Transport</keyword>
<feature type="transmembrane region" description="Helical" evidence="8">
    <location>
        <begin position="84"/>
        <end position="103"/>
    </location>
</feature>
<evidence type="ECO:0000256" key="3">
    <source>
        <dbReference type="ARBA" id="ARBA00022448"/>
    </source>
</evidence>
<feature type="transmembrane region" description="Helical" evidence="8">
    <location>
        <begin position="406"/>
        <end position="427"/>
    </location>
</feature>
<dbReference type="PANTHER" id="PTHR42718:SF9">
    <property type="entry name" value="MAJOR FACILITATOR SUPERFAMILY MULTIDRUG TRANSPORTER MFSC"/>
    <property type="match status" value="1"/>
</dbReference>
<comment type="similarity">
    <text evidence="2">Belongs to the major facilitator superfamily. EmrB family.</text>
</comment>
<accession>A0ABV8L581</accession>
<dbReference type="PRINTS" id="PR01036">
    <property type="entry name" value="TCRTETB"/>
</dbReference>
<dbReference type="SUPFAM" id="SSF103473">
    <property type="entry name" value="MFS general substrate transporter"/>
    <property type="match status" value="1"/>
</dbReference>
<evidence type="ECO:0000313" key="10">
    <source>
        <dbReference type="EMBL" id="MFC4126047.1"/>
    </source>
</evidence>
<dbReference type="EMBL" id="JBHSBA010000006">
    <property type="protein sequence ID" value="MFC4126047.1"/>
    <property type="molecule type" value="Genomic_DNA"/>
</dbReference>
<dbReference type="RefSeq" id="WP_378551024.1">
    <property type="nucleotide sequence ID" value="NZ_JBHSBA010000006.1"/>
</dbReference>
<evidence type="ECO:0000256" key="1">
    <source>
        <dbReference type="ARBA" id="ARBA00004651"/>
    </source>
</evidence>
<evidence type="ECO:0000256" key="6">
    <source>
        <dbReference type="ARBA" id="ARBA00022989"/>
    </source>
</evidence>
<feature type="transmembrane region" description="Helical" evidence="8">
    <location>
        <begin position="459"/>
        <end position="477"/>
    </location>
</feature>
<evidence type="ECO:0000256" key="2">
    <source>
        <dbReference type="ARBA" id="ARBA00008537"/>
    </source>
</evidence>
<evidence type="ECO:0000256" key="4">
    <source>
        <dbReference type="ARBA" id="ARBA00022475"/>
    </source>
</evidence>
<dbReference type="NCBIfam" id="TIGR00711">
    <property type="entry name" value="efflux_EmrB"/>
    <property type="match status" value="1"/>
</dbReference>
<dbReference type="PANTHER" id="PTHR42718">
    <property type="entry name" value="MAJOR FACILITATOR SUPERFAMILY MULTIDRUG TRANSPORTER MFSC"/>
    <property type="match status" value="1"/>
</dbReference>
<sequence>MLTRTPTVPRPVRNPVRVALVLVIGMIMATLDGTIVNVAINRLSAEFGAGLGTIQWVATGYALALGAVVPASAWLVGRVGAKRLYLMAITAFALGSVLAGLAWNVESLIAFRLLQGASGGLLMPVAMTILLRAAGPERLGQLMSTLGLAILVGPLLGPVIGGYLIDEVSWRWMFLINLPLGALVLVLASRVVPDDAPEPPKSLDVVGLLLMSPGLALVIYGVTAAGESAGFGSPAVLVPLLAGAGLIAAFVLRSLSTPVPLLDLRVLGNRTTGISATLLALFATGYFGSMLLLPLYFQVVRGESALLAGALAIPFALASGTTMQVAGRLIDRIPPGRYLPVSIAVALTGFVLFVVQLDADAPYWALGLTMLLMGAGGGGTMMPVITTATRPLSREQQPAGSTVLNMISTTAMAIGTAVSSVTLGALLPVTGGLQALHGLDPAQRAEFAPALAEAFQRTYVIAPVMIALALIPALLLPRRLADT</sequence>
<comment type="caution">
    <text evidence="10">The sequence shown here is derived from an EMBL/GenBank/DDBJ whole genome shotgun (WGS) entry which is preliminary data.</text>
</comment>
<feature type="transmembrane region" description="Helical" evidence="8">
    <location>
        <begin position="143"/>
        <end position="165"/>
    </location>
</feature>
<dbReference type="PROSITE" id="PS50850">
    <property type="entry name" value="MFS"/>
    <property type="match status" value="1"/>
</dbReference>
<evidence type="ECO:0000259" key="9">
    <source>
        <dbReference type="PROSITE" id="PS50850"/>
    </source>
</evidence>
<dbReference type="Gene3D" id="1.20.1720.10">
    <property type="entry name" value="Multidrug resistance protein D"/>
    <property type="match status" value="1"/>
</dbReference>
<feature type="transmembrane region" description="Helical" evidence="8">
    <location>
        <begin position="273"/>
        <end position="293"/>
    </location>
</feature>